<dbReference type="CDD" id="cd02015">
    <property type="entry name" value="TPP_AHAS"/>
    <property type="match status" value="1"/>
</dbReference>
<feature type="domain" description="Thiamine pyrophosphate enzyme N-terminal TPP-binding" evidence="17">
    <location>
        <begin position="4"/>
        <end position="116"/>
    </location>
</feature>
<dbReference type="AlphaFoldDB" id="A0A523RX83"/>
<dbReference type="FunFam" id="3.40.50.970:FF:000016">
    <property type="entry name" value="Acetolactate synthase"/>
    <property type="match status" value="1"/>
</dbReference>
<evidence type="ECO:0000313" key="18">
    <source>
        <dbReference type="EMBL" id="TET10241.1"/>
    </source>
</evidence>
<dbReference type="Gene3D" id="3.40.50.1220">
    <property type="entry name" value="TPP-binding domain"/>
    <property type="match status" value="1"/>
</dbReference>
<dbReference type="Pfam" id="PF00205">
    <property type="entry name" value="TPP_enzyme_M"/>
    <property type="match status" value="1"/>
</dbReference>
<evidence type="ECO:0000256" key="4">
    <source>
        <dbReference type="ARBA" id="ARBA00013145"/>
    </source>
</evidence>
<dbReference type="Gene3D" id="3.40.50.970">
    <property type="match status" value="2"/>
</dbReference>
<evidence type="ECO:0000256" key="6">
    <source>
        <dbReference type="ARBA" id="ARBA00022630"/>
    </source>
</evidence>
<evidence type="ECO:0000256" key="11">
    <source>
        <dbReference type="ARBA" id="ARBA00023052"/>
    </source>
</evidence>
<dbReference type="InterPro" id="IPR011766">
    <property type="entry name" value="TPP_enzyme_TPP-bd"/>
</dbReference>
<dbReference type="Proteomes" id="UP000316360">
    <property type="component" value="Unassembled WGS sequence"/>
</dbReference>
<dbReference type="GO" id="GO:0030976">
    <property type="term" value="F:thiamine pyrophosphate binding"/>
    <property type="evidence" value="ECO:0007669"/>
    <property type="project" value="UniProtKB-UniRule"/>
</dbReference>
<dbReference type="PROSITE" id="PS00187">
    <property type="entry name" value="TPP_ENZYMES"/>
    <property type="match status" value="1"/>
</dbReference>
<dbReference type="InterPro" id="IPR029035">
    <property type="entry name" value="DHS-like_NAD/FAD-binding_dom"/>
</dbReference>
<evidence type="ECO:0000259" key="17">
    <source>
        <dbReference type="Pfam" id="PF02776"/>
    </source>
</evidence>
<dbReference type="InterPro" id="IPR012000">
    <property type="entry name" value="Thiamin_PyroP_enz_cen_dom"/>
</dbReference>
<dbReference type="EC" id="2.2.1.6" evidence="4 14"/>
<feature type="domain" description="Thiamine pyrophosphate enzyme central" evidence="15">
    <location>
        <begin position="193"/>
        <end position="328"/>
    </location>
</feature>
<dbReference type="GO" id="GO:0005948">
    <property type="term" value="C:acetolactate synthase complex"/>
    <property type="evidence" value="ECO:0007669"/>
    <property type="project" value="TreeGrafter"/>
</dbReference>
<dbReference type="GO" id="GO:0003984">
    <property type="term" value="F:acetolactate synthase activity"/>
    <property type="evidence" value="ECO:0007669"/>
    <property type="project" value="UniProtKB-EC"/>
</dbReference>
<proteinExistence type="inferred from homology"/>
<comment type="cofactor">
    <cofactor evidence="14">
        <name>Mg(2+)</name>
        <dbReference type="ChEBI" id="CHEBI:18420"/>
    </cofactor>
    <text evidence="14">Binds 1 Mg(2+) ion per subunit.</text>
</comment>
<dbReference type="GO" id="GO:0000287">
    <property type="term" value="F:magnesium ion binding"/>
    <property type="evidence" value="ECO:0007669"/>
    <property type="project" value="UniProtKB-UniRule"/>
</dbReference>
<evidence type="ECO:0000256" key="9">
    <source>
        <dbReference type="ARBA" id="ARBA00022827"/>
    </source>
</evidence>
<dbReference type="GO" id="GO:0009099">
    <property type="term" value="P:L-valine biosynthetic process"/>
    <property type="evidence" value="ECO:0007669"/>
    <property type="project" value="UniProtKB-UniPathway"/>
</dbReference>
<dbReference type="Pfam" id="PF02775">
    <property type="entry name" value="TPP_enzyme_C"/>
    <property type="match status" value="1"/>
</dbReference>
<evidence type="ECO:0000256" key="8">
    <source>
        <dbReference type="ARBA" id="ARBA00022723"/>
    </source>
</evidence>
<dbReference type="PANTHER" id="PTHR18968:SF13">
    <property type="entry name" value="ACETOLACTATE SYNTHASE CATALYTIC SUBUNIT, MITOCHONDRIAL"/>
    <property type="match status" value="1"/>
</dbReference>
<comment type="pathway">
    <text evidence="1 14">Amino-acid biosynthesis; L-isoleucine biosynthesis; L-isoleucine from 2-oxobutanoate: step 1/4.</text>
</comment>
<evidence type="ECO:0000256" key="14">
    <source>
        <dbReference type="RuleBase" id="RU003591"/>
    </source>
</evidence>
<name>A0A523RX83_UNCAE</name>
<evidence type="ECO:0000259" key="15">
    <source>
        <dbReference type="Pfam" id="PF00205"/>
    </source>
</evidence>
<keyword evidence="11 14" id="KW-0786">Thiamine pyrophosphate</keyword>
<evidence type="ECO:0000256" key="3">
    <source>
        <dbReference type="ARBA" id="ARBA00007812"/>
    </source>
</evidence>
<protein>
    <recommendedName>
        <fullName evidence="4 14">Acetolactate synthase</fullName>
        <ecNumber evidence="4 14">2.2.1.6</ecNumber>
    </recommendedName>
</protein>
<dbReference type="InterPro" id="IPR029061">
    <property type="entry name" value="THDP-binding"/>
</dbReference>
<sequence>MKRSGAQVVVEALLKEGARTVFGFPGGAMIPLYDVLYETKEIKHILTRHEQGAVHAADGYARATGKVGVCMATSGPGATNLVTGIATAYMDSIPIVAFTGQVPTSMIGNDAFQEANITGITYSITKHNYLVKEVNELPSILKEAFHVAGTGRKGPVLVDLPKDILMGETKIPYPQEAKIRSYNPTHKGNPKQIKRAALAIDKSEKPVIYAGGGVISSEASAELIQFACHTQIPVTTTLMGLGAFPEDNQLSLGMLGMHGTRYANYAISETDLIIAVGARFDDRITGKISEFAPYAKIIHIDIDPTAISKNVRADIPIVGDAKDILSQLIPLVKKGEKREKWHAKIKEWKEKHPLKYEMGEDLKPQYVVEKIYEVTKGEAIITTEVGQNQMWAAQFYQYTNPRSFISSGGLGTMGYGFPAAIGAQVGCPDKIVFDIAGDGSFQMNIQELTTAVNYKVPVKIAILNNGYLGMVRQWQQLFYRGRYSQVDIEGSPDFVKIAEAYGAKGIRVDKTREVEPALKKALAIPGPVVLDFKVSREENVYPMVPAGAALTQMIEGLA</sequence>
<dbReference type="PANTHER" id="PTHR18968">
    <property type="entry name" value="THIAMINE PYROPHOSPHATE ENZYMES"/>
    <property type="match status" value="1"/>
</dbReference>
<dbReference type="InterPro" id="IPR000399">
    <property type="entry name" value="TPP-bd_CS"/>
</dbReference>
<comment type="cofactor">
    <cofactor evidence="14">
        <name>thiamine diphosphate</name>
        <dbReference type="ChEBI" id="CHEBI:58937"/>
    </cofactor>
    <text evidence="14">Binds 1 thiamine pyrophosphate per subunit.</text>
</comment>
<evidence type="ECO:0000256" key="5">
    <source>
        <dbReference type="ARBA" id="ARBA00022605"/>
    </source>
</evidence>
<dbReference type="UniPathway" id="UPA00049">
    <property type="reaction ID" value="UER00059"/>
</dbReference>
<feature type="domain" description="Thiamine pyrophosphate enzyme TPP-binding" evidence="16">
    <location>
        <begin position="385"/>
        <end position="532"/>
    </location>
</feature>
<keyword evidence="10 14" id="KW-0460">Magnesium</keyword>
<evidence type="ECO:0000259" key="16">
    <source>
        <dbReference type="Pfam" id="PF02775"/>
    </source>
</evidence>
<dbReference type="InterPro" id="IPR039368">
    <property type="entry name" value="AHAS_TPP"/>
</dbReference>
<dbReference type="Pfam" id="PF02776">
    <property type="entry name" value="TPP_enzyme_N"/>
    <property type="match status" value="1"/>
</dbReference>
<comment type="similarity">
    <text evidence="3 14">Belongs to the TPP enzyme family.</text>
</comment>
<keyword evidence="8 14" id="KW-0479">Metal-binding</keyword>
<evidence type="ECO:0000256" key="1">
    <source>
        <dbReference type="ARBA" id="ARBA00004974"/>
    </source>
</evidence>
<dbReference type="FunFam" id="3.40.50.1220:FF:000008">
    <property type="entry name" value="Acetolactate synthase"/>
    <property type="match status" value="1"/>
</dbReference>
<reference evidence="18 19" key="1">
    <citation type="submission" date="2019-03" db="EMBL/GenBank/DDBJ databases">
        <title>Metabolic potential of uncultured bacteria and archaea associated with petroleum seepage in deep-sea sediments.</title>
        <authorList>
            <person name="Dong X."/>
            <person name="Hubert C."/>
        </authorList>
    </citation>
    <scope>NUCLEOTIDE SEQUENCE [LARGE SCALE GENOMIC DNA]</scope>
    <source>
        <strain evidence="18">E44_bin7</strain>
    </source>
</reference>
<evidence type="ECO:0000256" key="2">
    <source>
        <dbReference type="ARBA" id="ARBA00005025"/>
    </source>
</evidence>
<keyword evidence="6" id="KW-0285">Flavoprotein</keyword>
<organism evidence="18 19">
    <name type="scientific">Aerophobetes bacterium</name>
    <dbReference type="NCBI Taxonomy" id="2030807"/>
    <lineage>
        <taxon>Bacteria</taxon>
        <taxon>Candidatus Aerophobota</taxon>
    </lineage>
</organism>
<accession>A0A523RX83</accession>
<dbReference type="InterPro" id="IPR012001">
    <property type="entry name" value="Thiamin_PyroP_enz_TPP-bd_dom"/>
</dbReference>
<dbReference type="NCBIfam" id="TIGR00118">
    <property type="entry name" value="acolac_lg"/>
    <property type="match status" value="1"/>
</dbReference>
<keyword evidence="9" id="KW-0274">FAD</keyword>
<dbReference type="GO" id="GO:0050660">
    <property type="term" value="F:flavin adenine dinucleotide binding"/>
    <property type="evidence" value="ECO:0007669"/>
    <property type="project" value="InterPro"/>
</dbReference>
<dbReference type="InterPro" id="IPR012846">
    <property type="entry name" value="Acetolactate_synth_lsu"/>
</dbReference>
<gene>
    <name evidence="18" type="primary">ilvB</name>
    <name evidence="18" type="ORF">E3J84_04220</name>
</gene>
<dbReference type="UniPathway" id="UPA00047">
    <property type="reaction ID" value="UER00055"/>
</dbReference>
<keyword evidence="7 14" id="KW-0808">Transferase</keyword>
<dbReference type="SUPFAM" id="SSF52467">
    <property type="entry name" value="DHS-like NAD/FAD-binding domain"/>
    <property type="match status" value="1"/>
</dbReference>
<dbReference type="CDD" id="cd07035">
    <property type="entry name" value="TPP_PYR_POX_like"/>
    <property type="match status" value="1"/>
</dbReference>
<evidence type="ECO:0000256" key="10">
    <source>
        <dbReference type="ARBA" id="ARBA00022842"/>
    </source>
</evidence>
<dbReference type="SUPFAM" id="SSF52518">
    <property type="entry name" value="Thiamin diphosphate-binding fold (THDP-binding)"/>
    <property type="match status" value="2"/>
</dbReference>
<evidence type="ECO:0000256" key="12">
    <source>
        <dbReference type="ARBA" id="ARBA00023304"/>
    </source>
</evidence>
<dbReference type="InterPro" id="IPR045229">
    <property type="entry name" value="TPP_enz"/>
</dbReference>
<dbReference type="FunFam" id="3.40.50.970:FF:000007">
    <property type="entry name" value="Acetolactate synthase"/>
    <property type="match status" value="1"/>
</dbReference>
<dbReference type="GO" id="GO:0009097">
    <property type="term" value="P:isoleucine biosynthetic process"/>
    <property type="evidence" value="ECO:0007669"/>
    <property type="project" value="UniProtKB-UniPathway"/>
</dbReference>
<evidence type="ECO:0000256" key="13">
    <source>
        <dbReference type="ARBA" id="ARBA00048670"/>
    </source>
</evidence>
<comment type="pathway">
    <text evidence="2 14">Amino-acid biosynthesis; L-valine biosynthesis; L-valine from pyruvate: step 1/4.</text>
</comment>
<dbReference type="EMBL" id="SOKJ01000237">
    <property type="protein sequence ID" value="TET10241.1"/>
    <property type="molecule type" value="Genomic_DNA"/>
</dbReference>
<keyword evidence="5 14" id="KW-0028">Amino-acid biosynthesis</keyword>
<comment type="caution">
    <text evidence="18">The sequence shown here is derived from an EMBL/GenBank/DDBJ whole genome shotgun (WGS) entry which is preliminary data.</text>
</comment>
<evidence type="ECO:0000256" key="7">
    <source>
        <dbReference type="ARBA" id="ARBA00022679"/>
    </source>
</evidence>
<comment type="catalytic activity">
    <reaction evidence="13 14">
        <text>2 pyruvate + H(+) = (2S)-2-acetolactate + CO2</text>
        <dbReference type="Rhea" id="RHEA:25249"/>
        <dbReference type="ChEBI" id="CHEBI:15361"/>
        <dbReference type="ChEBI" id="CHEBI:15378"/>
        <dbReference type="ChEBI" id="CHEBI:16526"/>
        <dbReference type="ChEBI" id="CHEBI:58476"/>
        <dbReference type="EC" id="2.2.1.6"/>
    </reaction>
</comment>
<evidence type="ECO:0000313" key="19">
    <source>
        <dbReference type="Proteomes" id="UP000316360"/>
    </source>
</evidence>
<keyword evidence="12 14" id="KW-0100">Branched-chain amino acid biosynthesis</keyword>